<feature type="compositionally biased region" description="Polar residues" evidence="1">
    <location>
        <begin position="31"/>
        <end position="49"/>
    </location>
</feature>
<accession>A0ABS3XH70</accession>
<feature type="compositionally biased region" description="Polar residues" evidence="1">
    <location>
        <begin position="14"/>
        <end position="24"/>
    </location>
</feature>
<comment type="caution">
    <text evidence="2">The sequence shown here is derived from an EMBL/GenBank/DDBJ whole genome shotgun (WGS) entry which is preliminary data.</text>
</comment>
<reference evidence="2 3" key="1">
    <citation type="submission" date="2020-11" db="EMBL/GenBank/DDBJ databases">
        <title>Streptomyces spirodelae sp. nov., isolated from duckweed.</title>
        <authorList>
            <person name="Saimee Y."/>
            <person name="Duangmal K."/>
        </authorList>
    </citation>
    <scope>NUCLEOTIDE SEQUENCE [LARGE SCALE GENOMIC DNA]</scope>
    <source>
        <strain evidence="2 3">S16-07</strain>
    </source>
</reference>
<proteinExistence type="predicted"/>
<dbReference type="RefSeq" id="WP_209241843.1">
    <property type="nucleotide sequence ID" value="NZ_JADKMA010000144.1"/>
</dbReference>
<gene>
    <name evidence="2" type="ORF">ITI46_24275</name>
</gene>
<evidence type="ECO:0000313" key="2">
    <source>
        <dbReference type="EMBL" id="MBO8194747.1"/>
    </source>
</evidence>
<name>A0ABS3XH70_9ACTN</name>
<organism evidence="2 3">
    <name type="scientific">Streptomyces oryzae</name>
    <dbReference type="NCBI Taxonomy" id="1434886"/>
    <lineage>
        <taxon>Bacteria</taxon>
        <taxon>Bacillati</taxon>
        <taxon>Actinomycetota</taxon>
        <taxon>Actinomycetes</taxon>
        <taxon>Kitasatosporales</taxon>
        <taxon>Streptomycetaceae</taxon>
        <taxon>Streptomyces</taxon>
    </lineage>
</organism>
<evidence type="ECO:0000313" key="3">
    <source>
        <dbReference type="Proteomes" id="UP001519064"/>
    </source>
</evidence>
<dbReference type="EMBL" id="JADKMA010000144">
    <property type="protein sequence ID" value="MBO8194747.1"/>
    <property type="molecule type" value="Genomic_DNA"/>
</dbReference>
<feature type="region of interest" description="Disordered" evidence="1">
    <location>
        <begin position="1"/>
        <end position="49"/>
    </location>
</feature>
<evidence type="ECO:0000256" key="1">
    <source>
        <dbReference type="SAM" id="MobiDB-lite"/>
    </source>
</evidence>
<protein>
    <submittedName>
        <fullName evidence="2">Uncharacterized protein</fullName>
    </submittedName>
</protein>
<keyword evidence="3" id="KW-1185">Reference proteome</keyword>
<dbReference type="Proteomes" id="UP001519064">
    <property type="component" value="Unassembled WGS sequence"/>
</dbReference>
<sequence>MSDHEEKVTPESGDMTTQERNQTIKPKAKKTTSGEMSTQERNQTIRPAN</sequence>